<dbReference type="STRING" id="1945520.A1019T_00618"/>
<protein>
    <recommendedName>
        <fullName evidence="4">Lipoprotein</fullName>
    </recommendedName>
</protein>
<evidence type="ECO:0000313" key="3">
    <source>
        <dbReference type="Proteomes" id="UP000188169"/>
    </source>
</evidence>
<accession>A0A1R4EDU2</accession>
<dbReference type="OrthoDB" id="6653820at2"/>
<evidence type="ECO:0000256" key="1">
    <source>
        <dbReference type="SAM" id="MobiDB-lite"/>
    </source>
</evidence>
<reference evidence="3" key="1">
    <citation type="submission" date="2017-02" db="EMBL/GenBank/DDBJ databases">
        <authorList>
            <person name="Mornico D."/>
        </authorList>
    </citation>
    <scope>NUCLEOTIDE SEQUENCE [LARGE SCALE GENOMIC DNA]</scope>
</reference>
<sequence>MKIKSAFHGVSQTSHKYTLILLSSSVLTLIGCHSTSTTQFASNPALKNGPLISSADYQKNIQRNQQSYQNQFSSQSGINNDEVAKSALIKAITQHLTTPHVAVSQSRVHDSPFINKGSIDEGYQSAYETVLDIAIQEAYEAENLLESEAYALEDESSEDYNPNEYNYEDYDPYGEYEEDTDYQQLMDTLYKWYNRTPAQIEASNYYFNQNMRLNKISEFDPNNKKVSMVYSYDFASPTTYYSIQLPLALDFNRAELTLDPSALLPMVALILPEHAPLPEELEATTVAFKLPEQVVEQVPPKVIYDAFISAISYSLSELEPANFTALDISRDDYAKEVGAHSAVKLNLDSKQTGKLLGVILKHMSNTLQEHVDLRPDLYPNSSPIKFALENWQQTNKKFQSGDMGSLFQLIEAVTPLSFNQSNYYYFDGRGKLIASQSSTLAGGDFMGATKTLLSQTIYDERSFKDHPLSEVYQQSFGQPFTQQKPASVDGNAWMKKTQDRKDKLNQAYAARSEYDSEDALYGSAPQEPIEDEEYRPSIRIIDYGNVNDYDKEGEAGYEYKYERKNAE</sequence>
<dbReference type="Proteomes" id="UP000188169">
    <property type="component" value="Unassembled WGS sequence"/>
</dbReference>
<dbReference type="EMBL" id="FUGD01000055">
    <property type="protein sequence ID" value="SJM36655.1"/>
    <property type="molecule type" value="Genomic_DNA"/>
</dbReference>
<dbReference type="RefSeq" id="WP_077448056.1">
    <property type="nucleotide sequence ID" value="NZ_FUGD01000055.1"/>
</dbReference>
<name>A0A1R4EDU2_9GAMM</name>
<proteinExistence type="predicted"/>
<dbReference type="PROSITE" id="PS51257">
    <property type="entry name" value="PROKAR_LIPOPROTEIN"/>
    <property type="match status" value="1"/>
</dbReference>
<keyword evidence="3" id="KW-1185">Reference proteome</keyword>
<feature type="region of interest" description="Disordered" evidence="1">
    <location>
        <begin position="513"/>
        <end position="536"/>
    </location>
</feature>
<gene>
    <name evidence="2" type="ORF">A1019T_00618</name>
</gene>
<dbReference type="AlphaFoldDB" id="A0A1R4EDU2"/>
<evidence type="ECO:0008006" key="4">
    <source>
        <dbReference type="Google" id="ProtNLM"/>
    </source>
</evidence>
<organism evidence="2 3">
    <name type="scientific">Psychrobacter pasteurii</name>
    <dbReference type="NCBI Taxonomy" id="1945520"/>
    <lineage>
        <taxon>Bacteria</taxon>
        <taxon>Pseudomonadati</taxon>
        <taxon>Pseudomonadota</taxon>
        <taxon>Gammaproteobacteria</taxon>
        <taxon>Moraxellales</taxon>
        <taxon>Moraxellaceae</taxon>
        <taxon>Psychrobacter</taxon>
    </lineage>
</organism>
<evidence type="ECO:0000313" key="2">
    <source>
        <dbReference type="EMBL" id="SJM36655.1"/>
    </source>
</evidence>